<feature type="non-terminal residue" evidence="1">
    <location>
        <position position="1"/>
    </location>
</feature>
<dbReference type="EMBL" id="OX395127">
    <property type="protein sequence ID" value="CAI5767513.1"/>
    <property type="molecule type" value="Genomic_DNA"/>
</dbReference>
<proteinExistence type="predicted"/>
<evidence type="ECO:0000313" key="2">
    <source>
        <dbReference type="Proteomes" id="UP001178461"/>
    </source>
</evidence>
<feature type="non-terminal residue" evidence="1">
    <location>
        <position position="52"/>
    </location>
</feature>
<reference evidence="1" key="1">
    <citation type="submission" date="2022-12" db="EMBL/GenBank/DDBJ databases">
        <authorList>
            <person name="Alioto T."/>
            <person name="Alioto T."/>
            <person name="Gomez Garrido J."/>
        </authorList>
    </citation>
    <scope>NUCLEOTIDE SEQUENCE</scope>
</reference>
<keyword evidence="2" id="KW-1185">Reference proteome</keyword>
<dbReference type="AlphaFoldDB" id="A0AA35P079"/>
<dbReference type="Proteomes" id="UP001178461">
    <property type="component" value="Chromosome 2"/>
</dbReference>
<sequence length="52" mass="5413">KVINLASRDGASWCCARLPSKNGAGLPGKLLLSLPGEVHTPPTPPQGLPRLQ</sequence>
<gene>
    <name evidence="1" type="ORF">PODLI_1B005164</name>
</gene>
<accession>A0AA35P079</accession>
<protein>
    <submittedName>
        <fullName evidence="1">Uncharacterized protein</fullName>
    </submittedName>
</protein>
<organism evidence="1 2">
    <name type="scientific">Podarcis lilfordi</name>
    <name type="common">Lilford's wall lizard</name>
    <dbReference type="NCBI Taxonomy" id="74358"/>
    <lineage>
        <taxon>Eukaryota</taxon>
        <taxon>Metazoa</taxon>
        <taxon>Chordata</taxon>
        <taxon>Craniata</taxon>
        <taxon>Vertebrata</taxon>
        <taxon>Euteleostomi</taxon>
        <taxon>Lepidosauria</taxon>
        <taxon>Squamata</taxon>
        <taxon>Bifurcata</taxon>
        <taxon>Unidentata</taxon>
        <taxon>Episquamata</taxon>
        <taxon>Laterata</taxon>
        <taxon>Lacertibaenia</taxon>
        <taxon>Lacertidae</taxon>
        <taxon>Podarcis</taxon>
    </lineage>
</organism>
<name>A0AA35P079_9SAUR</name>
<evidence type="ECO:0000313" key="1">
    <source>
        <dbReference type="EMBL" id="CAI5767513.1"/>
    </source>
</evidence>